<evidence type="ECO:0000313" key="2">
    <source>
        <dbReference type="EMBL" id="APG55838.1"/>
    </source>
</evidence>
<protein>
    <submittedName>
        <fullName evidence="2">Cap</fullName>
    </submittedName>
</protein>
<reference evidence="2 3" key="1">
    <citation type="submission" date="2015-11" db="EMBL/GenBank/DDBJ databases">
        <title>Gut virome of resus macaques with acute and chronic diarrhea versus healthy controlls.</title>
        <authorList>
            <person name="Kapusinszky B."/>
            <person name="Ardeshir A."/>
            <person name="Mulvaney U."/>
            <person name="Deng X."/>
            <person name="Delwart E.L."/>
        </authorList>
    </citation>
    <scope>NUCLEOTIDE SEQUENCE [LARGE SCALE GENOMIC DNA]</scope>
    <source>
        <strain evidence="2">Cg6982</strain>
    </source>
</reference>
<organism evidence="2 3">
    <name type="scientific">Macaca mulatta feces associated virus 1</name>
    <dbReference type="NCBI Taxonomy" id="2499223"/>
    <lineage>
        <taxon>Viruses</taxon>
        <taxon>Monodnaviria</taxon>
        <taxon>Shotokuvirae</taxon>
        <taxon>Cressdnaviricota</taxon>
        <taxon>Arfiviricetes</taxon>
        <taxon>Cremevirales</taxon>
        <taxon>Smacoviridae</taxon>
        <taxon>Porprismacovirus</taxon>
    </lineage>
</organism>
<feature type="region of interest" description="Disordered" evidence="1">
    <location>
        <begin position="49"/>
        <end position="72"/>
    </location>
</feature>
<sequence>MIEFSRRKNNHGNIAHGKDRSITNSGASITIEDSSITSRDSRISIPECSVETGHSHSRTTHEPNINGFSNRIPRSRSEISGIESTKGSIHSRGGGHRENDRIKSLHGKTSLGHSLLPTFSISEETIVHIELIDGNIIIELETRIIDIYDRTLIHNRIGNRGLPGFEPSHEIRHGIIGYSPVKDRVEHILRGDIPSRKTDLERISRKHRSTSESNIAIDELSILVIHRKTAVHLMDEFRLRSVDTDNSHFAYLSRQIISFRYTDKNHGITFSTCACRSDRRICVRRTCDRKTFYKTFFRT</sequence>
<keyword evidence="3" id="KW-1185">Reference proteome</keyword>
<feature type="region of interest" description="Disordered" evidence="1">
    <location>
        <begin position="1"/>
        <end position="21"/>
    </location>
</feature>
<accession>A0A1W5PXG9</accession>
<name>A0A1W5PXG9_9VIRU</name>
<dbReference type="EMBL" id="KU043449">
    <property type="protein sequence ID" value="APG55838.1"/>
    <property type="molecule type" value="Genomic_DNA"/>
</dbReference>
<dbReference type="Proteomes" id="UP000287452">
    <property type="component" value="Segment"/>
</dbReference>
<proteinExistence type="predicted"/>
<evidence type="ECO:0000313" key="3">
    <source>
        <dbReference type="Proteomes" id="UP000287452"/>
    </source>
</evidence>
<evidence type="ECO:0000256" key="1">
    <source>
        <dbReference type="SAM" id="MobiDB-lite"/>
    </source>
</evidence>